<evidence type="ECO:0008006" key="4">
    <source>
        <dbReference type="Google" id="ProtNLM"/>
    </source>
</evidence>
<name>A0A5C4THY7_FRUSA</name>
<proteinExistence type="predicted"/>
<gene>
    <name evidence="2" type="ORF">DID87_05435</name>
</gene>
<feature type="transmembrane region" description="Helical" evidence="1">
    <location>
        <begin position="125"/>
        <end position="144"/>
    </location>
</feature>
<dbReference type="AlphaFoldDB" id="A0A5C4THY7"/>
<dbReference type="Pfam" id="PF03729">
    <property type="entry name" value="DUF308"/>
    <property type="match status" value="2"/>
</dbReference>
<accession>A0A5C4THY7</accession>
<feature type="transmembrane region" description="Helical" evidence="1">
    <location>
        <begin position="150"/>
        <end position="170"/>
    </location>
</feature>
<reference evidence="2 3" key="1">
    <citation type="submission" date="2018-05" db="EMBL/GenBank/DDBJ databases">
        <title>Lactobacillus sanfranciscensis Ah4 draft denome sequence.</title>
        <authorList>
            <person name="Zhang G."/>
        </authorList>
    </citation>
    <scope>NUCLEOTIDE SEQUENCE [LARGE SCALE GENOMIC DNA]</scope>
    <source>
        <strain evidence="2 3">Ah4</strain>
    </source>
</reference>
<dbReference type="PANTHER" id="PTHR34989:SF1">
    <property type="entry name" value="PROTEIN HDED"/>
    <property type="match status" value="1"/>
</dbReference>
<keyword evidence="1" id="KW-0472">Membrane</keyword>
<dbReference type="RefSeq" id="WP_139571182.1">
    <property type="nucleotide sequence ID" value="NZ_JARBEV010000016.1"/>
</dbReference>
<keyword evidence="1" id="KW-1133">Transmembrane helix</keyword>
<organism evidence="2 3">
    <name type="scientific">Fructilactobacillus sanfranciscensis</name>
    <name type="common">Lactobacillus sanfranciscensis</name>
    <dbReference type="NCBI Taxonomy" id="1625"/>
    <lineage>
        <taxon>Bacteria</taxon>
        <taxon>Bacillati</taxon>
        <taxon>Bacillota</taxon>
        <taxon>Bacilli</taxon>
        <taxon>Lactobacillales</taxon>
        <taxon>Lactobacillaceae</taxon>
        <taxon>Fructilactobacillus</taxon>
    </lineage>
</organism>
<keyword evidence="1" id="KW-0812">Transmembrane</keyword>
<protein>
    <recommendedName>
        <fullName evidence="4">DUF308 domain-containing protein</fullName>
    </recommendedName>
</protein>
<comment type="caution">
    <text evidence="2">The sequence shown here is derived from an EMBL/GenBank/DDBJ whole genome shotgun (WGS) entry which is preliminary data.</text>
</comment>
<dbReference type="InterPro" id="IPR052712">
    <property type="entry name" value="Acid_resist_chaperone_HdeD"/>
</dbReference>
<evidence type="ECO:0000313" key="3">
    <source>
        <dbReference type="Proteomes" id="UP000313312"/>
    </source>
</evidence>
<dbReference type="GO" id="GO:0005886">
    <property type="term" value="C:plasma membrane"/>
    <property type="evidence" value="ECO:0007669"/>
    <property type="project" value="TreeGrafter"/>
</dbReference>
<dbReference type="EMBL" id="QFCR01000018">
    <property type="protein sequence ID" value="TNK90086.1"/>
    <property type="molecule type" value="Genomic_DNA"/>
</dbReference>
<feature type="transmembrane region" description="Helical" evidence="1">
    <location>
        <begin position="37"/>
        <end position="56"/>
    </location>
</feature>
<feature type="transmembrane region" description="Helical" evidence="1">
    <location>
        <begin position="92"/>
        <end position="113"/>
    </location>
</feature>
<evidence type="ECO:0000256" key="1">
    <source>
        <dbReference type="SAM" id="Phobius"/>
    </source>
</evidence>
<dbReference type="PANTHER" id="PTHR34989">
    <property type="entry name" value="PROTEIN HDED"/>
    <property type="match status" value="1"/>
</dbReference>
<dbReference type="Proteomes" id="UP000313312">
    <property type="component" value="Unassembled WGS sequence"/>
</dbReference>
<sequence length="173" mass="19446">MFSSERSFDPFTLVIGILFSAMSVVIARNPASSLKTLIFFIAFALIFEGVFELFDITMIDKALGLNPTWLIVSAILDIVLGGMIFLRPVLGATFIWIMLSLSFILDSLFELWVSRYIRQNNKSYFWLNVILGVVGVILGIILLFSPATAVGVSIFLLSFYFMFFGILLIVRSF</sequence>
<dbReference type="InterPro" id="IPR005325">
    <property type="entry name" value="DUF308_memb"/>
</dbReference>
<evidence type="ECO:0000313" key="2">
    <source>
        <dbReference type="EMBL" id="TNK90086.1"/>
    </source>
</evidence>